<reference evidence="2 3" key="2">
    <citation type="submission" date="2018-11" db="EMBL/GenBank/DDBJ databases">
        <authorList>
            <consortium name="Pathogen Informatics"/>
        </authorList>
    </citation>
    <scope>NUCLEOTIDE SEQUENCE [LARGE SCALE GENOMIC DNA]</scope>
</reference>
<evidence type="ECO:0000256" key="1">
    <source>
        <dbReference type="SAM" id="MobiDB-lite"/>
    </source>
</evidence>
<reference evidence="4" key="1">
    <citation type="submission" date="2016-06" db="UniProtKB">
        <authorList>
            <consortium name="WormBaseParasite"/>
        </authorList>
    </citation>
    <scope>IDENTIFICATION</scope>
</reference>
<protein>
    <submittedName>
        <fullName evidence="4">G_PROTEIN_RECEP_F1_2 domain-containing protein</fullName>
    </submittedName>
</protein>
<evidence type="ECO:0000313" key="4">
    <source>
        <dbReference type="WBParaSite" id="GPUH_0000064101-mRNA-1"/>
    </source>
</evidence>
<evidence type="ECO:0000313" key="2">
    <source>
        <dbReference type="EMBL" id="VDK28444.1"/>
    </source>
</evidence>
<dbReference type="WBParaSite" id="GPUH_0000064101-mRNA-1">
    <property type="protein sequence ID" value="GPUH_0000064101-mRNA-1"/>
    <property type="gene ID" value="GPUH_0000064101"/>
</dbReference>
<sequence>MGIIGLTKLILDNFIPSCGVSCDPEFQGLQVSWSTLTLSSIFFAAHLLVCFNSAANPIMYALINRELRQQHIQALIRRRRSLSNATNAALDVLVKHSHHLMECAVPLHCSFDTASYHLNRHRTRKENNSLSPSTVGMRSCSFSTPTMTTGNDGPNVTSSVDQLQSADDTPLHVSFSSIVTDGGHGEQASTNRNFLLIPQIKIESTDSFL</sequence>
<dbReference type="SUPFAM" id="SSF81321">
    <property type="entry name" value="Family A G protein-coupled receptor-like"/>
    <property type="match status" value="1"/>
</dbReference>
<organism evidence="4">
    <name type="scientific">Gongylonema pulchrum</name>
    <dbReference type="NCBI Taxonomy" id="637853"/>
    <lineage>
        <taxon>Eukaryota</taxon>
        <taxon>Metazoa</taxon>
        <taxon>Ecdysozoa</taxon>
        <taxon>Nematoda</taxon>
        <taxon>Chromadorea</taxon>
        <taxon>Rhabditida</taxon>
        <taxon>Spirurina</taxon>
        <taxon>Spiruromorpha</taxon>
        <taxon>Spiruroidea</taxon>
        <taxon>Gongylonematidae</taxon>
        <taxon>Gongylonema</taxon>
    </lineage>
</organism>
<dbReference type="OrthoDB" id="6076970at2759"/>
<gene>
    <name evidence="2" type="ORF">GPUH_LOCUS641</name>
</gene>
<dbReference type="AlphaFoldDB" id="A0A183CW00"/>
<accession>A0A183CW00</accession>
<dbReference type="EMBL" id="UYRT01000611">
    <property type="protein sequence ID" value="VDK28444.1"/>
    <property type="molecule type" value="Genomic_DNA"/>
</dbReference>
<feature type="region of interest" description="Disordered" evidence="1">
    <location>
        <begin position="143"/>
        <end position="164"/>
    </location>
</feature>
<proteinExistence type="predicted"/>
<keyword evidence="3" id="KW-1185">Reference proteome</keyword>
<evidence type="ECO:0000313" key="3">
    <source>
        <dbReference type="Proteomes" id="UP000271098"/>
    </source>
</evidence>
<name>A0A183CW00_9BILA</name>
<dbReference type="Proteomes" id="UP000271098">
    <property type="component" value="Unassembled WGS sequence"/>
</dbReference>
<dbReference type="Gene3D" id="1.20.1070.10">
    <property type="entry name" value="Rhodopsin 7-helix transmembrane proteins"/>
    <property type="match status" value="1"/>
</dbReference>